<keyword evidence="8" id="KW-0732">Signal</keyword>
<feature type="chain" id="PRO_5040373656" evidence="8">
    <location>
        <begin position="19"/>
        <end position="410"/>
    </location>
</feature>
<protein>
    <submittedName>
        <fullName evidence="10">Acid protease</fullName>
    </submittedName>
</protein>
<evidence type="ECO:0000256" key="2">
    <source>
        <dbReference type="ARBA" id="ARBA00022670"/>
    </source>
</evidence>
<dbReference type="GO" id="GO:0004190">
    <property type="term" value="F:aspartic-type endopeptidase activity"/>
    <property type="evidence" value="ECO:0007669"/>
    <property type="project" value="UniProtKB-KW"/>
</dbReference>
<dbReference type="InterPro" id="IPR034164">
    <property type="entry name" value="Pepsin-like_dom"/>
</dbReference>
<feature type="signal peptide" evidence="8">
    <location>
        <begin position="1"/>
        <end position="18"/>
    </location>
</feature>
<dbReference type="InterPro" id="IPR001461">
    <property type="entry name" value="Aspartic_peptidase_A1"/>
</dbReference>
<dbReference type="PANTHER" id="PTHR47966">
    <property type="entry name" value="BETA-SITE APP-CLEAVING ENZYME, ISOFORM A-RELATED"/>
    <property type="match status" value="1"/>
</dbReference>
<reference evidence="10" key="1">
    <citation type="submission" date="2020-11" db="EMBL/GenBank/DDBJ databases">
        <authorList>
            <consortium name="DOE Joint Genome Institute"/>
            <person name="Ahrendt S."/>
            <person name="Riley R."/>
            <person name="Andreopoulos W."/>
            <person name="Labutti K."/>
            <person name="Pangilinan J."/>
            <person name="Ruiz-Duenas F.J."/>
            <person name="Barrasa J.M."/>
            <person name="Sanchez-Garcia M."/>
            <person name="Camarero S."/>
            <person name="Miyauchi S."/>
            <person name="Serrano A."/>
            <person name="Linde D."/>
            <person name="Babiker R."/>
            <person name="Drula E."/>
            <person name="Ayuso-Fernandez I."/>
            <person name="Pacheco R."/>
            <person name="Padilla G."/>
            <person name="Ferreira P."/>
            <person name="Barriuso J."/>
            <person name="Kellner H."/>
            <person name="Castanera R."/>
            <person name="Alfaro M."/>
            <person name="Ramirez L."/>
            <person name="Pisabarro A.G."/>
            <person name="Kuo A."/>
            <person name="Tritt A."/>
            <person name="Lipzen A."/>
            <person name="He G."/>
            <person name="Yan M."/>
            <person name="Ng V."/>
            <person name="Cullen D."/>
            <person name="Martin F."/>
            <person name="Rosso M.-N."/>
            <person name="Henrissat B."/>
            <person name="Hibbett D."/>
            <person name="Martinez A.T."/>
            <person name="Grigoriev I.V."/>
        </authorList>
    </citation>
    <scope>NUCLEOTIDE SEQUENCE</scope>
    <source>
        <strain evidence="10">ATCC 90797</strain>
    </source>
</reference>
<dbReference type="PRINTS" id="PR00792">
    <property type="entry name" value="PEPSIN"/>
</dbReference>
<feature type="active site" evidence="5">
    <location>
        <position position="297"/>
    </location>
</feature>
<evidence type="ECO:0000313" key="10">
    <source>
        <dbReference type="EMBL" id="KAF9501114.1"/>
    </source>
</evidence>
<organism evidence="10 11">
    <name type="scientific">Pleurotus eryngii</name>
    <name type="common">Boletus of the steppes</name>
    <dbReference type="NCBI Taxonomy" id="5323"/>
    <lineage>
        <taxon>Eukaryota</taxon>
        <taxon>Fungi</taxon>
        <taxon>Dikarya</taxon>
        <taxon>Basidiomycota</taxon>
        <taxon>Agaricomycotina</taxon>
        <taxon>Agaricomycetes</taxon>
        <taxon>Agaricomycetidae</taxon>
        <taxon>Agaricales</taxon>
        <taxon>Pleurotineae</taxon>
        <taxon>Pleurotaceae</taxon>
        <taxon>Pleurotus</taxon>
    </lineage>
</organism>
<keyword evidence="11" id="KW-1185">Reference proteome</keyword>
<feature type="active site" evidence="5">
    <location>
        <position position="118"/>
    </location>
</feature>
<keyword evidence="2 7" id="KW-0645">Protease</keyword>
<dbReference type="GO" id="GO:0006508">
    <property type="term" value="P:proteolysis"/>
    <property type="evidence" value="ECO:0007669"/>
    <property type="project" value="UniProtKB-KW"/>
</dbReference>
<dbReference type="InterPro" id="IPR033121">
    <property type="entry name" value="PEPTIDASE_A1"/>
</dbReference>
<evidence type="ECO:0000256" key="8">
    <source>
        <dbReference type="SAM" id="SignalP"/>
    </source>
</evidence>
<evidence type="ECO:0000256" key="4">
    <source>
        <dbReference type="ARBA" id="ARBA00022801"/>
    </source>
</evidence>
<dbReference type="PROSITE" id="PS00141">
    <property type="entry name" value="ASP_PROTEASE"/>
    <property type="match status" value="2"/>
</dbReference>
<dbReference type="Gene3D" id="2.40.70.10">
    <property type="entry name" value="Acid Proteases"/>
    <property type="match status" value="2"/>
</dbReference>
<dbReference type="OrthoDB" id="15189at2759"/>
<comment type="similarity">
    <text evidence="1 7">Belongs to the peptidase A1 family.</text>
</comment>
<dbReference type="Proteomes" id="UP000807025">
    <property type="component" value="Unassembled WGS sequence"/>
</dbReference>
<name>A0A9P6DJL6_PLEER</name>
<evidence type="ECO:0000256" key="5">
    <source>
        <dbReference type="PIRSR" id="PIRSR601461-1"/>
    </source>
</evidence>
<evidence type="ECO:0000256" key="3">
    <source>
        <dbReference type="ARBA" id="ARBA00022750"/>
    </source>
</evidence>
<feature type="disulfide bond" evidence="6">
    <location>
        <begin position="131"/>
        <end position="135"/>
    </location>
</feature>
<keyword evidence="4 7" id="KW-0378">Hydrolase</keyword>
<dbReference type="CDD" id="cd05471">
    <property type="entry name" value="pepsin_like"/>
    <property type="match status" value="1"/>
</dbReference>
<comment type="caution">
    <text evidence="10">The sequence shown here is derived from an EMBL/GenBank/DDBJ whole genome shotgun (WGS) entry which is preliminary data.</text>
</comment>
<sequence length="410" mass="44013">MRLSAATLFALLPFFVAALPHDIRRSIPIAKHSKLSLGGTVNVDALKQHLRYVEGKIRRGNAAYERNTGKRMSVEPIATSRKRASEFASNPLVDFESSLWYGTISVGTPPVEYKIDFDTGSSDLFLPSSDCKKNCDGHTLYDSSKSETSKPLEKDFTLQYGDGSTVNGLQFTDTVTIAGVTAETQTLGSAKEYSEGFSSKSFPADGLMGMGYESISSYGASPVFQSFVSQKKVSKPVFAFKLATEGSELTLGGLNTKLYKGDFTYAPVTKQGYWMVEMDSMSAGNETAIKKSAAIIDTGTTLIIGEPSKVAEFYKAIPEAKEASTLGAGLYTVPCKSIPEISLTFAGKTFPVTKETFSLGAVEEGSEDCVAGVASAEVGSIGWIVGDVFLQNVYTTFDLESNRVGFAELA</sequence>
<dbReference type="SUPFAM" id="SSF50630">
    <property type="entry name" value="Acid proteases"/>
    <property type="match status" value="1"/>
</dbReference>
<evidence type="ECO:0000259" key="9">
    <source>
        <dbReference type="PROSITE" id="PS51767"/>
    </source>
</evidence>
<dbReference type="AlphaFoldDB" id="A0A9P6DJL6"/>
<dbReference type="FunFam" id="2.40.70.10:FF:000115">
    <property type="entry name" value="Lysosomal aspartic protease"/>
    <property type="match status" value="1"/>
</dbReference>
<dbReference type="InterPro" id="IPR001969">
    <property type="entry name" value="Aspartic_peptidase_AS"/>
</dbReference>
<dbReference type="Pfam" id="PF00026">
    <property type="entry name" value="Asp"/>
    <property type="match status" value="1"/>
</dbReference>
<keyword evidence="3 7" id="KW-0064">Aspartyl protease</keyword>
<accession>A0A9P6DJL6</accession>
<evidence type="ECO:0000256" key="1">
    <source>
        <dbReference type="ARBA" id="ARBA00007447"/>
    </source>
</evidence>
<keyword evidence="6" id="KW-1015">Disulfide bond</keyword>
<evidence type="ECO:0000313" key="11">
    <source>
        <dbReference type="Proteomes" id="UP000807025"/>
    </source>
</evidence>
<gene>
    <name evidence="10" type="ORF">BDN71DRAFT_1461289</name>
</gene>
<evidence type="ECO:0000256" key="6">
    <source>
        <dbReference type="PIRSR" id="PIRSR601461-2"/>
    </source>
</evidence>
<dbReference type="InterPro" id="IPR021109">
    <property type="entry name" value="Peptidase_aspartic_dom_sf"/>
</dbReference>
<dbReference type="EMBL" id="MU154524">
    <property type="protein sequence ID" value="KAF9501114.1"/>
    <property type="molecule type" value="Genomic_DNA"/>
</dbReference>
<feature type="domain" description="Peptidase A1" evidence="9">
    <location>
        <begin position="100"/>
        <end position="407"/>
    </location>
</feature>
<dbReference type="PANTHER" id="PTHR47966:SF51">
    <property type="entry name" value="BETA-SITE APP-CLEAVING ENZYME, ISOFORM A-RELATED"/>
    <property type="match status" value="1"/>
</dbReference>
<proteinExistence type="inferred from homology"/>
<dbReference type="PROSITE" id="PS51767">
    <property type="entry name" value="PEPTIDASE_A1"/>
    <property type="match status" value="1"/>
</dbReference>
<evidence type="ECO:0000256" key="7">
    <source>
        <dbReference type="RuleBase" id="RU000454"/>
    </source>
</evidence>